<dbReference type="GO" id="GO:0003676">
    <property type="term" value="F:nucleic acid binding"/>
    <property type="evidence" value="ECO:0007669"/>
    <property type="project" value="InterPro"/>
</dbReference>
<accession>A0A8X6WG00</accession>
<dbReference type="InterPro" id="IPR036397">
    <property type="entry name" value="RNaseH_sf"/>
</dbReference>
<name>A0A8X6WG00_TRICX</name>
<keyword evidence="2" id="KW-1185">Reference proteome</keyword>
<sequence>MAGPLFLKENNKSWVLIFTCAVYRVVHFEHVTASSTAVFSMAFRRCVARRERCASVYCDNGTNFVGAANYLKLNWSQVQKYGAINCIEWKFNPPTVAWWGKW</sequence>
<reference evidence="1" key="1">
    <citation type="submission" date="2020-08" db="EMBL/GenBank/DDBJ databases">
        <title>Multicomponent nature underlies the extraordinary mechanical properties of spider dragline silk.</title>
        <authorList>
            <person name="Kono N."/>
            <person name="Nakamura H."/>
            <person name="Mori M."/>
            <person name="Yoshida Y."/>
            <person name="Ohtoshi R."/>
            <person name="Malay A.D."/>
            <person name="Moran D.A.P."/>
            <person name="Tomita M."/>
            <person name="Numata K."/>
            <person name="Arakawa K."/>
        </authorList>
    </citation>
    <scope>NUCLEOTIDE SEQUENCE</scope>
</reference>
<dbReference type="PANTHER" id="PTHR47331">
    <property type="entry name" value="PHD-TYPE DOMAIN-CONTAINING PROTEIN"/>
    <property type="match status" value="1"/>
</dbReference>
<evidence type="ECO:0000313" key="2">
    <source>
        <dbReference type="Proteomes" id="UP000887159"/>
    </source>
</evidence>
<dbReference type="Proteomes" id="UP000887159">
    <property type="component" value="Unassembled WGS sequence"/>
</dbReference>
<protein>
    <recommendedName>
        <fullName evidence="3">Integrase catalytic domain-containing protein</fullName>
    </recommendedName>
</protein>
<evidence type="ECO:0008006" key="3">
    <source>
        <dbReference type="Google" id="ProtNLM"/>
    </source>
</evidence>
<organism evidence="1 2">
    <name type="scientific">Trichonephila clavipes</name>
    <name type="common">Golden silk orbweaver</name>
    <name type="synonym">Nephila clavipes</name>
    <dbReference type="NCBI Taxonomy" id="2585209"/>
    <lineage>
        <taxon>Eukaryota</taxon>
        <taxon>Metazoa</taxon>
        <taxon>Ecdysozoa</taxon>
        <taxon>Arthropoda</taxon>
        <taxon>Chelicerata</taxon>
        <taxon>Arachnida</taxon>
        <taxon>Araneae</taxon>
        <taxon>Araneomorphae</taxon>
        <taxon>Entelegynae</taxon>
        <taxon>Araneoidea</taxon>
        <taxon>Nephilidae</taxon>
        <taxon>Trichonephila</taxon>
    </lineage>
</organism>
<gene>
    <name evidence="1" type="primary">AVEN_100127_1</name>
    <name evidence="1" type="ORF">TNCV_4594011</name>
</gene>
<dbReference type="InterPro" id="IPR012337">
    <property type="entry name" value="RNaseH-like_sf"/>
</dbReference>
<evidence type="ECO:0000313" key="1">
    <source>
        <dbReference type="EMBL" id="GFY33689.1"/>
    </source>
</evidence>
<proteinExistence type="predicted"/>
<dbReference type="PANTHER" id="PTHR47331:SF2">
    <property type="match status" value="1"/>
</dbReference>
<dbReference type="SUPFAM" id="SSF53098">
    <property type="entry name" value="Ribonuclease H-like"/>
    <property type="match status" value="1"/>
</dbReference>
<dbReference type="Gene3D" id="3.30.420.10">
    <property type="entry name" value="Ribonuclease H-like superfamily/Ribonuclease H"/>
    <property type="match status" value="1"/>
</dbReference>
<comment type="caution">
    <text evidence="1">The sequence shown here is derived from an EMBL/GenBank/DDBJ whole genome shotgun (WGS) entry which is preliminary data.</text>
</comment>
<dbReference type="AlphaFoldDB" id="A0A8X6WG00"/>
<dbReference type="EMBL" id="BMAU01021418">
    <property type="protein sequence ID" value="GFY33689.1"/>
    <property type="molecule type" value="Genomic_DNA"/>
</dbReference>